<dbReference type="GO" id="GO:0005762">
    <property type="term" value="C:mitochondrial large ribosomal subunit"/>
    <property type="evidence" value="ECO:0007669"/>
    <property type="project" value="UniProtKB-UniRule"/>
</dbReference>
<dbReference type="GeneID" id="5542768"/>
<evidence type="ECO:0000313" key="2">
    <source>
        <dbReference type="EMBL" id="EDO14744.1"/>
    </source>
</evidence>
<dbReference type="RefSeq" id="XP_001642602.1">
    <property type="nucleotide sequence ID" value="XM_001642552.1"/>
</dbReference>
<evidence type="ECO:0000256" key="1">
    <source>
        <dbReference type="PIRNR" id="PIRNR002216"/>
    </source>
</evidence>
<dbReference type="OMA" id="KYTVFDR"/>
<comment type="subunit">
    <text evidence="1">Component of the mitochondrial large ribosomal subunit.</text>
</comment>
<protein>
    <recommendedName>
        <fullName evidence="1">Large ribosomal subunit protein mL60</fullName>
    </recommendedName>
</protein>
<dbReference type="Proteomes" id="UP000000267">
    <property type="component" value="Unassembled WGS sequence"/>
</dbReference>
<comment type="subcellular location">
    <subcellularLocation>
        <location evidence="1">Mitochondrion</location>
    </subcellularLocation>
</comment>
<dbReference type="InterPro" id="IPR016340">
    <property type="entry name" value="Ribosomal_mL60"/>
</dbReference>
<dbReference type="PANTHER" id="PTHR28271:SF1">
    <property type="entry name" value="LARGE RIBOSOMAL SUBUNIT PROTEIN ML60"/>
    <property type="match status" value="1"/>
</dbReference>
<dbReference type="AlphaFoldDB" id="A7TSK9"/>
<dbReference type="eggNOG" id="ENOG502S81F">
    <property type="taxonomic scope" value="Eukaryota"/>
</dbReference>
<accession>A7TSK9</accession>
<dbReference type="PANTHER" id="PTHR28271">
    <property type="entry name" value="54S RIBOSOMAL PROTEIN L31, MITOCHONDRIAL"/>
    <property type="match status" value="1"/>
</dbReference>
<dbReference type="PIRSF" id="PIRSF002216">
    <property type="entry name" value="MRPL31_prd"/>
    <property type="match status" value="1"/>
</dbReference>
<dbReference type="GO" id="GO:0032543">
    <property type="term" value="P:mitochondrial translation"/>
    <property type="evidence" value="ECO:0007669"/>
    <property type="project" value="UniProtKB-UniRule"/>
</dbReference>
<organism evidence="3">
    <name type="scientific">Vanderwaltozyma polyspora (strain ATCC 22028 / DSM 70294 / BCRC 21397 / CBS 2163 / NBRC 10782 / NRRL Y-8283 / UCD 57-17)</name>
    <name type="common">Kluyveromyces polysporus</name>
    <dbReference type="NCBI Taxonomy" id="436907"/>
    <lineage>
        <taxon>Eukaryota</taxon>
        <taxon>Fungi</taxon>
        <taxon>Dikarya</taxon>
        <taxon>Ascomycota</taxon>
        <taxon>Saccharomycotina</taxon>
        <taxon>Saccharomycetes</taxon>
        <taxon>Saccharomycetales</taxon>
        <taxon>Saccharomycetaceae</taxon>
        <taxon>Vanderwaltozyma</taxon>
    </lineage>
</organism>
<dbReference type="GO" id="GO:0003735">
    <property type="term" value="F:structural constituent of ribosome"/>
    <property type="evidence" value="ECO:0007669"/>
    <property type="project" value="UniProtKB-UniRule"/>
</dbReference>
<sequence>MFGAFKPTSSVLGGLLWKSPWRMSAPQKSRVRNRLKDVDEVIKQVTLGLHVQKCQDKGISYEESLKSDTQYKPRSKLLRLLNKSSFFPKESEMLPRDKYTVFNRKSDGYRKSVHKVPKWTKISMRKNPDHF</sequence>
<keyword evidence="3" id="KW-1185">Reference proteome</keyword>
<evidence type="ECO:0000313" key="3">
    <source>
        <dbReference type="Proteomes" id="UP000000267"/>
    </source>
</evidence>
<reference evidence="2 3" key="1">
    <citation type="journal article" date="2007" name="Proc. Natl. Acad. Sci. U.S.A.">
        <title>Independent sorting-out of thousands of duplicated gene pairs in two yeast species descended from a whole-genome duplication.</title>
        <authorList>
            <person name="Scannell D.R."/>
            <person name="Frank A.C."/>
            <person name="Conant G.C."/>
            <person name="Byrne K.P."/>
            <person name="Woolfit M."/>
            <person name="Wolfe K.H."/>
        </authorList>
    </citation>
    <scope>NUCLEOTIDE SEQUENCE [LARGE SCALE GENOMIC DNA]</scope>
    <source>
        <strain evidence="3">ATCC 22028 / DSM 70294 / BCRC 21397 / CBS 2163 / NBRC 10782 / NRRL Y-8283 / UCD 57-17</strain>
    </source>
</reference>
<keyword evidence="1" id="KW-0687">Ribonucleoprotein</keyword>
<dbReference type="Pfam" id="PF09784">
    <property type="entry name" value="L31"/>
    <property type="match status" value="1"/>
</dbReference>
<keyword evidence="1" id="KW-0496">Mitochondrion</keyword>
<dbReference type="HOGENOM" id="CLU_141719_0_0_1"/>
<dbReference type="EMBL" id="DS480515">
    <property type="protein sequence ID" value="EDO14744.1"/>
    <property type="molecule type" value="Genomic_DNA"/>
</dbReference>
<dbReference type="PhylomeDB" id="A7TSK9"/>
<gene>
    <name evidence="2" type="ORF">Kpol_297p5</name>
</gene>
<keyword evidence="1" id="KW-0689">Ribosomal protein</keyword>
<proteinExistence type="predicted"/>
<dbReference type="STRING" id="436907.A7TSK9"/>
<dbReference type="FunCoup" id="A7TSK9">
    <property type="interactions" value="122"/>
</dbReference>
<dbReference type="KEGG" id="vpo:Kpol_297p5"/>
<name>A7TSK9_VANPO</name>
<dbReference type="OrthoDB" id="2332379at2759"/>
<dbReference type="InParanoid" id="A7TSK9"/>